<organism evidence="2 3">
    <name type="scientific">Thermococcus barophilus</name>
    <dbReference type="NCBI Taxonomy" id="55802"/>
    <lineage>
        <taxon>Archaea</taxon>
        <taxon>Methanobacteriati</taxon>
        <taxon>Methanobacteriota</taxon>
        <taxon>Thermococci</taxon>
        <taxon>Thermococcales</taxon>
        <taxon>Thermococcaceae</taxon>
        <taxon>Thermococcus</taxon>
    </lineage>
</organism>
<dbReference type="Pfam" id="PF13349">
    <property type="entry name" value="DUF4097"/>
    <property type="match status" value="1"/>
</dbReference>
<sequence length="225" mass="24166">MIEIIEREYEVTEGLKLVISNVSGHIKIKGYDGDTIKMRAEKKWGLFASEPKIKVKKEGNVLKIEAKHKKTFGISLGGSSVNFDILVPKSIEVEKVGSVNGRISISNVKGVLKIGNVNGSIELENVEISKVGNVNGPIKVVLKAVRNDVKISTVNGSIKFLLPKKADAMISASTTNGRILTEGFDNVATSLVGKFGPKSFSAQLGSGKYSVKVSTVNGNIELRLV</sequence>
<evidence type="ECO:0000313" key="3">
    <source>
        <dbReference type="Proteomes" id="UP000066042"/>
    </source>
</evidence>
<evidence type="ECO:0000313" key="2">
    <source>
        <dbReference type="EMBL" id="ALM74634.1"/>
    </source>
</evidence>
<protein>
    <recommendedName>
        <fullName evidence="1">DUF4097 domain-containing protein</fullName>
    </recommendedName>
</protein>
<dbReference type="EMBL" id="CP013050">
    <property type="protein sequence ID" value="ALM74634.1"/>
    <property type="molecule type" value="Genomic_DNA"/>
</dbReference>
<dbReference type="RefSeq" id="WP_056933488.1">
    <property type="nucleotide sequence ID" value="NZ_CP013050.1"/>
</dbReference>
<gene>
    <name evidence="2" type="ORF">TBCH5v1_0676</name>
</gene>
<reference evidence="2 3" key="1">
    <citation type="journal article" date="2016" name="Genome Announc.">
        <title>Complete genome sequence of the hyperthermophilic and piezophilic archaeon Thermococcus barophilus Ch5, capable of growth at the expense of hydrogenogenesis from carbon monoxide and formate.</title>
        <authorList>
            <person name="Oger P."/>
            <person name="Sokolova T.G."/>
            <person name="Kozhevnikova D.A."/>
            <person name="Taranov E.A."/>
            <person name="Vannier P."/>
            <person name="Lee H.S."/>
            <person name="Kwon K.K."/>
            <person name="Kang S.G."/>
            <person name="Lee J.H."/>
            <person name="Bonch-Osmolovskaya E.A."/>
            <person name="Lebedinsky A.V."/>
        </authorList>
    </citation>
    <scope>NUCLEOTIDE SEQUENCE [LARGE SCALE GENOMIC DNA]</scope>
    <source>
        <strain evidence="3">Ch5</strain>
    </source>
</reference>
<dbReference type="AlphaFoldDB" id="A0A0S1XA22"/>
<dbReference type="STRING" id="55802.TBCH5v1_0676"/>
<feature type="domain" description="DUF4097" evidence="1">
    <location>
        <begin position="97"/>
        <end position="222"/>
    </location>
</feature>
<dbReference type="InterPro" id="IPR025164">
    <property type="entry name" value="Toastrack_DUF4097"/>
</dbReference>
<evidence type="ECO:0000259" key="1">
    <source>
        <dbReference type="Pfam" id="PF13349"/>
    </source>
</evidence>
<proteinExistence type="predicted"/>
<dbReference type="PATRIC" id="fig|55802.8.peg.669"/>
<dbReference type="Proteomes" id="UP000066042">
    <property type="component" value="Chromosome"/>
</dbReference>
<name>A0A0S1XA22_THEBA</name>
<accession>A0A0S1XA22</accession>
<dbReference type="GeneID" id="26135954"/>